<comment type="caution">
    <text evidence="2">The sequence shown here is derived from an EMBL/GenBank/DDBJ whole genome shotgun (WGS) entry which is preliminary data.</text>
</comment>
<dbReference type="Pfam" id="PF04471">
    <property type="entry name" value="Mrr_cat"/>
    <property type="match status" value="1"/>
</dbReference>
<proteinExistence type="predicted"/>
<sequence length="211" mass="24078">MSEGLQRRLRVRGNTVANLYDFKEEIEKIFCQRSYSYSQEMQDMELKELQILKIGLLKNIQQGKTNLLTGGIGLEKLVCEIMQCEGYESKVLAKSKFTGKADADIQAIKEDSFMSKKIFVQVKHHSGYSGIQGVQQIIDVLNEAEYEDYDGYFITSALIDDNVRKYAREHDIEVMDGNDLIDLIVTNLDKLSETTKRLLGICTIPHIVNIK</sequence>
<name>A0A645END2_9ZZZZ</name>
<accession>A0A645END2</accession>
<gene>
    <name evidence="2" type="ORF">SDC9_150755</name>
</gene>
<evidence type="ECO:0000313" key="2">
    <source>
        <dbReference type="EMBL" id="MPN03525.1"/>
    </source>
</evidence>
<dbReference type="GO" id="GO:0004519">
    <property type="term" value="F:endonuclease activity"/>
    <property type="evidence" value="ECO:0007669"/>
    <property type="project" value="InterPro"/>
</dbReference>
<dbReference type="InterPro" id="IPR007560">
    <property type="entry name" value="Restrct_endonuc_IV_Mrr"/>
</dbReference>
<dbReference type="Gene3D" id="3.40.1350.10">
    <property type="match status" value="1"/>
</dbReference>
<dbReference type="SUPFAM" id="SSF52980">
    <property type="entry name" value="Restriction endonuclease-like"/>
    <property type="match status" value="1"/>
</dbReference>
<dbReference type="AlphaFoldDB" id="A0A645END2"/>
<feature type="domain" description="Restriction endonuclease type IV Mrr" evidence="1">
    <location>
        <begin position="73"/>
        <end position="184"/>
    </location>
</feature>
<dbReference type="GO" id="GO:0009307">
    <property type="term" value="P:DNA restriction-modification system"/>
    <property type="evidence" value="ECO:0007669"/>
    <property type="project" value="InterPro"/>
</dbReference>
<dbReference type="GO" id="GO:0003677">
    <property type="term" value="F:DNA binding"/>
    <property type="evidence" value="ECO:0007669"/>
    <property type="project" value="InterPro"/>
</dbReference>
<dbReference type="InterPro" id="IPR011856">
    <property type="entry name" value="tRNA_endonuc-like_dom_sf"/>
</dbReference>
<organism evidence="2">
    <name type="scientific">bioreactor metagenome</name>
    <dbReference type="NCBI Taxonomy" id="1076179"/>
    <lineage>
        <taxon>unclassified sequences</taxon>
        <taxon>metagenomes</taxon>
        <taxon>ecological metagenomes</taxon>
    </lineage>
</organism>
<evidence type="ECO:0000259" key="1">
    <source>
        <dbReference type="Pfam" id="PF04471"/>
    </source>
</evidence>
<reference evidence="2" key="1">
    <citation type="submission" date="2019-08" db="EMBL/GenBank/DDBJ databases">
        <authorList>
            <person name="Kucharzyk K."/>
            <person name="Murdoch R.W."/>
            <person name="Higgins S."/>
            <person name="Loffler F."/>
        </authorList>
    </citation>
    <scope>NUCLEOTIDE SEQUENCE</scope>
</reference>
<dbReference type="EMBL" id="VSSQ01049445">
    <property type="protein sequence ID" value="MPN03525.1"/>
    <property type="molecule type" value="Genomic_DNA"/>
</dbReference>
<dbReference type="InterPro" id="IPR011335">
    <property type="entry name" value="Restrct_endonuc-II-like"/>
</dbReference>
<protein>
    <recommendedName>
        <fullName evidence="1">Restriction endonuclease type IV Mrr domain-containing protein</fullName>
    </recommendedName>
</protein>